<feature type="coiled-coil region" evidence="1">
    <location>
        <begin position="327"/>
        <end position="361"/>
    </location>
</feature>
<sequence length="538" mass="59206">MSPATQQSTSMSHSNSQASCHDPLDSLVDFSEYDKMSYQSPSISPSTSKSQFTGRAVSNTPSTLPSSQSDLSGPSHNYGMYRQQTGIPQGAVASTLAVNQQMGQYNFSESYLTGFGANDDFVDFGTAPSRNGSFDPSVDMDFDSPKPEPAFFYPEQSPEFVNPSAIGGGNLSVPSAVLPTQSSNVGRLWPGMHQQQAALAKAQAQQKQQQQIIQQQRQNAMGAQQRQQQAQRPRGSHQPTDPIVEEKISQLLNSMRQSSVATDGDDGSAGANHMAHVQRMRKEEEDMDEDERLLASEEGKKLSSKERRQLRNKVSARAFRSRRKEYISQLEGEIATKVNENQDLRSQNRALMEENTRLSDLTRMLLSSPSFSGFLDTLASNPAAAQTAQGVVQQPQAQPQQQQQQQLRKDINPYAAQSQMQQQQIGMAMIPEQSMDFSMLDLGNDGFPAYQPQVFSVLSIPEAVIDTESSRRSSTRNSMPIPHSLSSLPPLLPSPPRHQPQLQSTSPSSPTYPSSPLHTNSSSWTIPRPKLPCVAWID</sequence>
<dbReference type="Gene3D" id="1.20.5.170">
    <property type="match status" value="1"/>
</dbReference>
<evidence type="ECO:0000313" key="5">
    <source>
        <dbReference type="Proteomes" id="UP000070700"/>
    </source>
</evidence>
<feature type="region of interest" description="Disordered" evidence="2">
    <location>
        <begin position="468"/>
        <end position="523"/>
    </location>
</feature>
<dbReference type="GeneID" id="28816857"/>
<dbReference type="Pfam" id="PF00170">
    <property type="entry name" value="bZIP_1"/>
    <property type="match status" value="1"/>
</dbReference>
<feature type="compositionally biased region" description="Low complexity" evidence="2">
    <location>
        <begin position="499"/>
        <end position="517"/>
    </location>
</feature>
<feature type="region of interest" description="Disordered" evidence="2">
    <location>
        <begin position="210"/>
        <end position="242"/>
    </location>
</feature>
<feature type="region of interest" description="Disordered" evidence="2">
    <location>
        <begin position="388"/>
        <end position="409"/>
    </location>
</feature>
<evidence type="ECO:0000256" key="2">
    <source>
        <dbReference type="SAM" id="MobiDB-lite"/>
    </source>
</evidence>
<dbReference type="InterPro" id="IPR004827">
    <property type="entry name" value="bZIP"/>
</dbReference>
<dbReference type="InterPro" id="IPR046347">
    <property type="entry name" value="bZIP_sf"/>
</dbReference>
<name>A0A194XN76_MOLSC</name>
<feature type="compositionally biased region" description="Polar residues" evidence="2">
    <location>
        <begin position="52"/>
        <end position="75"/>
    </location>
</feature>
<dbReference type="SUPFAM" id="SSF57959">
    <property type="entry name" value="Leucine zipper domain"/>
    <property type="match status" value="1"/>
</dbReference>
<dbReference type="CDD" id="cd14810">
    <property type="entry name" value="bZIP_u1"/>
    <property type="match status" value="1"/>
</dbReference>
<dbReference type="AlphaFoldDB" id="A0A194XN76"/>
<feature type="compositionally biased region" description="Low complexity" evidence="2">
    <location>
        <begin position="210"/>
        <end position="232"/>
    </location>
</feature>
<protein>
    <recommendedName>
        <fullName evidence="3">BZIP domain-containing protein</fullName>
    </recommendedName>
</protein>
<feature type="region of interest" description="Disordered" evidence="2">
    <location>
        <begin position="37"/>
        <end position="79"/>
    </location>
</feature>
<feature type="compositionally biased region" description="Low complexity" evidence="2">
    <location>
        <begin position="388"/>
        <end position="406"/>
    </location>
</feature>
<feature type="domain" description="BZIP" evidence="3">
    <location>
        <begin position="302"/>
        <end position="365"/>
    </location>
</feature>
<dbReference type="RefSeq" id="XP_018076060.1">
    <property type="nucleotide sequence ID" value="XM_018207131.1"/>
</dbReference>
<reference evidence="4 5" key="1">
    <citation type="submission" date="2015-10" db="EMBL/GenBank/DDBJ databases">
        <title>Full genome of DAOMC 229536 Phialocephala scopiformis, a fungal endophyte of spruce producing the potent anti-insectan compound rugulosin.</title>
        <authorList>
            <consortium name="DOE Joint Genome Institute"/>
            <person name="Walker A.K."/>
            <person name="Frasz S.L."/>
            <person name="Seifert K.A."/>
            <person name="Miller J.D."/>
            <person name="Mondo S.J."/>
            <person name="Labutti K."/>
            <person name="Lipzen A."/>
            <person name="Dockter R."/>
            <person name="Kennedy M."/>
            <person name="Grigoriev I.V."/>
            <person name="Spatafora J.W."/>
        </authorList>
    </citation>
    <scope>NUCLEOTIDE SEQUENCE [LARGE SCALE GENOMIC DNA]</scope>
    <source>
        <strain evidence="4 5">CBS 120377</strain>
    </source>
</reference>
<feature type="compositionally biased region" description="Polar residues" evidence="2">
    <location>
        <begin position="1"/>
        <end position="19"/>
    </location>
</feature>
<keyword evidence="5" id="KW-1185">Reference proteome</keyword>
<organism evidence="4 5">
    <name type="scientific">Mollisia scopiformis</name>
    <name type="common">Conifer needle endophyte fungus</name>
    <name type="synonym">Phialocephala scopiformis</name>
    <dbReference type="NCBI Taxonomy" id="149040"/>
    <lineage>
        <taxon>Eukaryota</taxon>
        <taxon>Fungi</taxon>
        <taxon>Dikarya</taxon>
        <taxon>Ascomycota</taxon>
        <taxon>Pezizomycotina</taxon>
        <taxon>Leotiomycetes</taxon>
        <taxon>Helotiales</taxon>
        <taxon>Mollisiaceae</taxon>
        <taxon>Mollisia</taxon>
    </lineage>
</organism>
<keyword evidence="1" id="KW-0175">Coiled coil</keyword>
<proteinExistence type="predicted"/>
<dbReference type="STRING" id="149040.A0A194XN76"/>
<evidence type="ECO:0000256" key="1">
    <source>
        <dbReference type="SAM" id="Coils"/>
    </source>
</evidence>
<gene>
    <name evidence="4" type="ORF">LY89DRAFT_380751</name>
</gene>
<evidence type="ECO:0000313" key="4">
    <source>
        <dbReference type="EMBL" id="KUJ21705.1"/>
    </source>
</evidence>
<evidence type="ECO:0000259" key="3">
    <source>
        <dbReference type="PROSITE" id="PS50217"/>
    </source>
</evidence>
<dbReference type="EMBL" id="KQ947407">
    <property type="protein sequence ID" value="KUJ21705.1"/>
    <property type="molecule type" value="Genomic_DNA"/>
</dbReference>
<dbReference type="FunFam" id="1.20.5.170:FF:000031">
    <property type="entry name" value="BZIP transcription factor (MeaB)"/>
    <property type="match status" value="1"/>
</dbReference>
<feature type="compositionally biased region" description="Low complexity" evidence="2">
    <location>
        <begin position="475"/>
        <end position="489"/>
    </location>
</feature>
<dbReference type="Proteomes" id="UP000070700">
    <property type="component" value="Unassembled WGS sequence"/>
</dbReference>
<dbReference type="SMART" id="SM00338">
    <property type="entry name" value="BRLZ"/>
    <property type="match status" value="1"/>
</dbReference>
<dbReference type="KEGG" id="psco:LY89DRAFT_380751"/>
<dbReference type="OrthoDB" id="5571888at2759"/>
<accession>A0A194XN76</accession>
<dbReference type="PANTHER" id="PTHR37616">
    <property type="entry name" value="BZIP TRANSCRIPTION FACTOR 60-LIKE"/>
    <property type="match status" value="1"/>
</dbReference>
<feature type="compositionally biased region" description="Basic and acidic residues" evidence="2">
    <location>
        <begin position="292"/>
        <end position="309"/>
    </location>
</feature>
<feature type="compositionally biased region" description="Low complexity" evidence="2">
    <location>
        <begin position="37"/>
        <end position="51"/>
    </location>
</feature>
<feature type="region of interest" description="Disordered" evidence="2">
    <location>
        <begin position="279"/>
        <end position="312"/>
    </location>
</feature>
<dbReference type="PANTHER" id="PTHR37616:SF2">
    <property type="entry name" value="BZIP DOMAIN-CONTAINING PROTEIN"/>
    <property type="match status" value="1"/>
</dbReference>
<dbReference type="InParanoid" id="A0A194XN76"/>
<feature type="region of interest" description="Disordered" evidence="2">
    <location>
        <begin position="1"/>
        <end position="24"/>
    </location>
</feature>
<dbReference type="GO" id="GO:0003700">
    <property type="term" value="F:DNA-binding transcription factor activity"/>
    <property type="evidence" value="ECO:0007669"/>
    <property type="project" value="InterPro"/>
</dbReference>
<dbReference type="PROSITE" id="PS50217">
    <property type="entry name" value="BZIP"/>
    <property type="match status" value="1"/>
</dbReference>